<dbReference type="RefSeq" id="WP_246953226.1">
    <property type="nucleotide sequence ID" value="NZ_JALKII010000009.1"/>
</dbReference>
<keyword evidence="2" id="KW-1185">Reference proteome</keyword>
<protein>
    <submittedName>
        <fullName evidence="1">Uncharacterized protein</fullName>
    </submittedName>
</protein>
<organism evidence="1 2">
    <name type="scientific">Alcanivorax quisquiliarum</name>
    <dbReference type="NCBI Taxonomy" id="2933565"/>
    <lineage>
        <taxon>Bacteria</taxon>
        <taxon>Pseudomonadati</taxon>
        <taxon>Pseudomonadota</taxon>
        <taxon>Gammaproteobacteria</taxon>
        <taxon>Oceanospirillales</taxon>
        <taxon>Alcanivoracaceae</taxon>
        <taxon>Alcanivorax</taxon>
    </lineage>
</organism>
<accession>A0ABT0E9P7</accession>
<evidence type="ECO:0000313" key="1">
    <source>
        <dbReference type="EMBL" id="MCK0538519.1"/>
    </source>
</evidence>
<name>A0ABT0E9P7_9GAMM</name>
<sequence>MIEKQVATVPQHIWEDGRPARLRVWEGEYNVASWVRITGATGPLELAIVYTDEAGEHRARVDSAVIRADGSALLSGMVKLRFTGQVGQVLVTLGLGDAKMRFVVEELYVQRRGSVLNRADKLISNY</sequence>
<reference evidence="1" key="1">
    <citation type="submission" date="2022-04" db="EMBL/GenBank/DDBJ databases">
        <title>Alcanivorax sp. CY1518 draft genome sequence.</title>
        <authorList>
            <person name="Zhao G."/>
            <person name="An M."/>
        </authorList>
    </citation>
    <scope>NUCLEOTIDE SEQUENCE</scope>
    <source>
        <strain evidence="1">CY1518</strain>
    </source>
</reference>
<gene>
    <name evidence="1" type="ORF">MU846_12450</name>
</gene>
<comment type="caution">
    <text evidence="1">The sequence shown here is derived from an EMBL/GenBank/DDBJ whole genome shotgun (WGS) entry which is preliminary data.</text>
</comment>
<proteinExistence type="predicted"/>
<dbReference type="Proteomes" id="UP001165524">
    <property type="component" value="Unassembled WGS sequence"/>
</dbReference>
<evidence type="ECO:0000313" key="2">
    <source>
        <dbReference type="Proteomes" id="UP001165524"/>
    </source>
</evidence>
<dbReference type="EMBL" id="JALKII010000009">
    <property type="protein sequence ID" value="MCK0538519.1"/>
    <property type="molecule type" value="Genomic_DNA"/>
</dbReference>